<keyword evidence="2" id="KW-0238">DNA-binding</keyword>
<dbReference type="OrthoDB" id="9800334at2"/>
<dbReference type="PANTHER" id="PTHR30204">
    <property type="entry name" value="REDOX-CYCLING DRUG-SENSING TRANSCRIPTIONAL ACTIVATOR SOXR"/>
    <property type="match status" value="1"/>
</dbReference>
<accession>A0A0M4QTE1</accession>
<dbReference type="Proteomes" id="UP000185990">
    <property type="component" value="Unassembled WGS sequence"/>
</dbReference>
<dbReference type="PROSITE" id="PS50937">
    <property type="entry name" value="HTH_MERR_2"/>
    <property type="match status" value="1"/>
</dbReference>
<evidence type="ECO:0000313" key="7">
    <source>
        <dbReference type="Proteomes" id="UP000185990"/>
    </source>
</evidence>
<reference evidence="5 8" key="2">
    <citation type="submission" date="2016-11" db="EMBL/GenBank/DDBJ databases">
        <title>Draft genome of Pseudomonas versuta A4R1.5.</title>
        <authorList>
            <person name="See-Too W.-S."/>
        </authorList>
    </citation>
    <scope>NUCLEOTIDE SEQUENCE [LARGE SCALE GENOMIC DNA]</scope>
    <source>
        <strain evidence="5 8">A4R1.5</strain>
    </source>
</reference>
<dbReference type="KEGG" id="ppsy:AOC04_16290"/>
<dbReference type="InterPro" id="IPR003759">
    <property type="entry name" value="Cbl-bd_cap"/>
</dbReference>
<accession>A0A1Q4KCH1</accession>
<organism evidence="6 7">
    <name type="scientific">Pseudomonas versuta</name>
    <dbReference type="NCBI Taxonomy" id="1788301"/>
    <lineage>
        <taxon>Bacteria</taxon>
        <taxon>Pseudomonadati</taxon>
        <taxon>Pseudomonadota</taxon>
        <taxon>Gammaproteobacteria</taxon>
        <taxon>Pseudomonadales</taxon>
        <taxon>Pseudomonadaceae</taxon>
        <taxon>Pseudomonas</taxon>
    </lineage>
</organism>
<keyword evidence="1" id="KW-0805">Transcription regulation</keyword>
<dbReference type="Gene3D" id="1.10.1660.10">
    <property type="match status" value="1"/>
</dbReference>
<dbReference type="PANTHER" id="PTHR30204:SF67">
    <property type="entry name" value="HTH-TYPE TRANSCRIPTIONAL REGULATOR MLRA-RELATED"/>
    <property type="match status" value="1"/>
</dbReference>
<evidence type="ECO:0000256" key="1">
    <source>
        <dbReference type="ARBA" id="ARBA00023015"/>
    </source>
</evidence>
<reference evidence="6 7" key="1">
    <citation type="submission" date="2016-11" db="EMBL/GenBank/DDBJ databases">
        <title>Draft genome of Pseudomonas versuta A4R1.12.</title>
        <authorList>
            <person name="See-Too W.-S."/>
        </authorList>
    </citation>
    <scope>NUCLEOTIDE SEQUENCE [LARGE SCALE GENOMIC DNA]</scope>
    <source>
        <strain evidence="6 7">A4R1.12</strain>
    </source>
</reference>
<comment type="caution">
    <text evidence="6">The sequence shown here is derived from an EMBL/GenBank/DDBJ whole genome shotgun (WGS) entry which is preliminary data.</text>
</comment>
<dbReference type="AlphaFoldDB" id="A0A0M4QTE1"/>
<evidence type="ECO:0000313" key="5">
    <source>
        <dbReference type="EMBL" id="OKA18268.1"/>
    </source>
</evidence>
<keyword evidence="3" id="KW-0804">Transcription</keyword>
<dbReference type="InterPro" id="IPR047057">
    <property type="entry name" value="MerR_fam"/>
</dbReference>
<dbReference type="SMART" id="SM00422">
    <property type="entry name" value="HTH_MERR"/>
    <property type="match status" value="1"/>
</dbReference>
<dbReference type="InterPro" id="IPR009061">
    <property type="entry name" value="DNA-bd_dom_put_sf"/>
</dbReference>
<sequence length="311" mass="34684">MSKDLSVNGPPAPDYNQALDAGWLPIREVARITGVNAVTLRAWERRYGLIVPHRTAKGHRMFSDTHIQRIQQILTWLNRGVSVSQVMPLLDAAPAWHAPVDNDWQAWRQTLTLAITELSERRLDDNFNQVMSLYPAHTLCEQLLIPLLNELEQRWQGQFGAQLERVFFNSWLRSKLGARIYHNNRSLKGKPVLLINHSALPFEAQLWLTAWLVSSSHCPVEVFDGPLPGGELALAVERLNCPAVVLYSSQTLNPRQLPKLLGGTNCPVLIAGPTVCIHSAELAVSTTEIAGLSLAVDPLEAHQRLSQLGLF</sequence>
<dbReference type="GO" id="GO:0003700">
    <property type="term" value="F:DNA-binding transcription factor activity"/>
    <property type="evidence" value="ECO:0007669"/>
    <property type="project" value="InterPro"/>
</dbReference>
<name>A0A0M4QTE1_9PSED</name>
<evidence type="ECO:0000256" key="2">
    <source>
        <dbReference type="ARBA" id="ARBA00023125"/>
    </source>
</evidence>
<dbReference type="Pfam" id="PF13411">
    <property type="entry name" value="MerR_1"/>
    <property type="match status" value="1"/>
</dbReference>
<proteinExistence type="predicted"/>
<dbReference type="RefSeq" id="WP_060695154.1">
    <property type="nucleotide sequence ID" value="NZ_CP012676.1"/>
</dbReference>
<gene>
    <name evidence="5" type="ORF">BOH73_19835</name>
    <name evidence="6" type="ORF">BOH74_09945</name>
</gene>
<dbReference type="EMBL" id="MPJD01000018">
    <property type="protein sequence ID" value="OKA23616.1"/>
    <property type="molecule type" value="Genomic_DNA"/>
</dbReference>
<evidence type="ECO:0000256" key="3">
    <source>
        <dbReference type="ARBA" id="ARBA00023163"/>
    </source>
</evidence>
<feature type="domain" description="HTH merR-type" evidence="4">
    <location>
        <begin position="23"/>
        <end position="92"/>
    </location>
</feature>
<dbReference type="Proteomes" id="UP000186677">
    <property type="component" value="Unassembled WGS sequence"/>
</dbReference>
<dbReference type="SUPFAM" id="SSF46955">
    <property type="entry name" value="Putative DNA-binding domain"/>
    <property type="match status" value="1"/>
</dbReference>
<evidence type="ECO:0000259" key="4">
    <source>
        <dbReference type="PROSITE" id="PS50937"/>
    </source>
</evidence>
<dbReference type="CDD" id="cd01104">
    <property type="entry name" value="HTH_MlrA-CarA"/>
    <property type="match status" value="1"/>
</dbReference>
<dbReference type="GO" id="GO:0003677">
    <property type="term" value="F:DNA binding"/>
    <property type="evidence" value="ECO:0007669"/>
    <property type="project" value="UniProtKB-KW"/>
</dbReference>
<evidence type="ECO:0000313" key="8">
    <source>
        <dbReference type="Proteomes" id="UP000186677"/>
    </source>
</evidence>
<protein>
    <submittedName>
        <fullName evidence="6">Helix-turn-helix-type transcriptional regulator</fullName>
    </submittedName>
</protein>
<evidence type="ECO:0000313" key="6">
    <source>
        <dbReference type="EMBL" id="OKA23616.1"/>
    </source>
</evidence>
<dbReference type="Pfam" id="PF02607">
    <property type="entry name" value="B12-binding_2"/>
    <property type="match status" value="1"/>
</dbReference>
<keyword evidence="8" id="KW-1185">Reference proteome</keyword>
<dbReference type="EMBL" id="MPJC01000019">
    <property type="protein sequence ID" value="OKA18268.1"/>
    <property type="molecule type" value="Genomic_DNA"/>
</dbReference>
<dbReference type="InterPro" id="IPR000551">
    <property type="entry name" value="MerR-type_HTH_dom"/>
</dbReference>